<feature type="transmembrane region" description="Helical" evidence="6">
    <location>
        <begin position="379"/>
        <end position="400"/>
    </location>
</feature>
<dbReference type="EMBL" id="MK473649">
    <property type="protein sequence ID" value="QFF90508.1"/>
    <property type="molecule type" value="Genomic_DNA"/>
</dbReference>
<feature type="transmembrane region" description="Helical" evidence="6">
    <location>
        <begin position="12"/>
        <end position="34"/>
    </location>
</feature>
<accession>A0A5P5X5J4</accession>
<evidence type="ECO:0000256" key="4">
    <source>
        <dbReference type="ARBA" id="ARBA00022989"/>
    </source>
</evidence>
<dbReference type="Pfam" id="PF01943">
    <property type="entry name" value="Polysacc_synt"/>
    <property type="match status" value="1"/>
</dbReference>
<feature type="transmembrane region" description="Helical" evidence="6">
    <location>
        <begin position="352"/>
        <end position="373"/>
    </location>
</feature>
<evidence type="ECO:0000256" key="5">
    <source>
        <dbReference type="ARBA" id="ARBA00023136"/>
    </source>
</evidence>
<evidence type="ECO:0000256" key="2">
    <source>
        <dbReference type="ARBA" id="ARBA00022475"/>
    </source>
</evidence>
<feature type="transmembrane region" description="Helical" evidence="6">
    <location>
        <begin position="87"/>
        <end position="104"/>
    </location>
</feature>
<reference evidence="7" key="1">
    <citation type="journal article" date="2019" name="Int. J. Food Microbiol.">
        <title>Developing a novel molecular serotyping system based on capsular polysaccharide synthesis gene clusters of Vibrio parahaemolyticus.</title>
        <authorList>
            <person name="Pang Y."/>
            <person name="Guo X."/>
            <person name="Tian X."/>
            <person name="Liu F."/>
            <person name="Wang L."/>
            <person name="Wu J."/>
            <person name="Zhang S."/>
            <person name="Li S."/>
            <person name="Liu B."/>
        </authorList>
    </citation>
    <scope>NUCLEOTIDE SEQUENCE</scope>
    <source>
        <strain evidence="7">G2922</strain>
    </source>
</reference>
<dbReference type="InterPro" id="IPR050833">
    <property type="entry name" value="Poly_Biosynth_Transport"/>
</dbReference>
<evidence type="ECO:0000256" key="1">
    <source>
        <dbReference type="ARBA" id="ARBA00004651"/>
    </source>
</evidence>
<organism evidence="7">
    <name type="scientific">Vibrio parahaemolyticus</name>
    <dbReference type="NCBI Taxonomy" id="670"/>
    <lineage>
        <taxon>Bacteria</taxon>
        <taxon>Pseudomonadati</taxon>
        <taxon>Pseudomonadota</taxon>
        <taxon>Gammaproteobacteria</taxon>
        <taxon>Vibrionales</taxon>
        <taxon>Vibrionaceae</taxon>
        <taxon>Vibrio</taxon>
    </lineage>
</organism>
<dbReference type="RefSeq" id="WP_025558425.1">
    <property type="nucleotide sequence ID" value="NZ_CP009982.1"/>
</dbReference>
<feature type="transmembrane region" description="Helical" evidence="6">
    <location>
        <begin position="116"/>
        <end position="135"/>
    </location>
</feature>
<keyword evidence="3 6" id="KW-0812">Transmembrane</keyword>
<proteinExistence type="predicted"/>
<feature type="transmembrane region" description="Helical" evidence="6">
    <location>
        <begin position="147"/>
        <end position="166"/>
    </location>
</feature>
<protein>
    <submittedName>
        <fullName evidence="7">Polysaccharide biosynthesis protein</fullName>
    </submittedName>
</protein>
<dbReference type="GO" id="GO:0005886">
    <property type="term" value="C:plasma membrane"/>
    <property type="evidence" value="ECO:0007669"/>
    <property type="project" value="UniProtKB-SubCell"/>
</dbReference>
<gene>
    <name evidence="7" type="primary">wzx</name>
</gene>
<dbReference type="PANTHER" id="PTHR30250:SF11">
    <property type="entry name" value="O-ANTIGEN TRANSPORTER-RELATED"/>
    <property type="match status" value="1"/>
</dbReference>
<name>A0A5P5X5J4_VIBPH</name>
<dbReference type="AlphaFoldDB" id="A0A5P5X5J4"/>
<feature type="transmembrane region" description="Helical" evidence="6">
    <location>
        <begin position="46"/>
        <end position="66"/>
    </location>
</feature>
<dbReference type="PANTHER" id="PTHR30250">
    <property type="entry name" value="PST FAMILY PREDICTED COLANIC ACID TRANSPORTER"/>
    <property type="match status" value="1"/>
</dbReference>
<feature type="transmembrane region" description="Helical" evidence="6">
    <location>
        <begin position="316"/>
        <end position="340"/>
    </location>
</feature>
<keyword evidence="5 6" id="KW-0472">Membrane</keyword>
<comment type="subcellular location">
    <subcellularLocation>
        <location evidence="1">Cell membrane</location>
        <topology evidence="1">Multi-pass membrane protein</topology>
    </subcellularLocation>
</comment>
<sequence>MKNDIINIFKTTGFLTIIKLATVCTPLFVYPLVISSVGKTEFGEVLVFQSIVMFFLMFISFGFNLSATKALSEIEDKDKINTLFNDVFWSKVLITVFVIILYYITNVIWGSYTEKFFGYGFFYFFGEMLYCQWFFHGRGIVKKLTYIVFFTKIFTIISVLIISKINDVSGQYIALIFSLEYFFLGCASFLYAKYNYNLKIQKVVLKAVGDKIQEAQHLFSVIFITSLKDRFNLIIVAHFFSPAAVVVVDFAMKIVTILSLPSSILSQAAYPTNSKRKDKSLFFKILLIGGCITLTGYAFFFFVFDYINEHAFKFDAYNVSSIMIMAISSCFLSISSMIATNGLAAMGYNRELLINVVLTTAFYFASLLIFYIINDFNNLRYYLFVILFTYIFEMISRVILAKKKRLL</sequence>
<feature type="transmembrane region" description="Helical" evidence="6">
    <location>
        <begin position="282"/>
        <end position="304"/>
    </location>
</feature>
<evidence type="ECO:0000256" key="3">
    <source>
        <dbReference type="ARBA" id="ARBA00022692"/>
    </source>
</evidence>
<feature type="transmembrane region" description="Helical" evidence="6">
    <location>
        <begin position="172"/>
        <end position="192"/>
    </location>
</feature>
<evidence type="ECO:0000256" key="6">
    <source>
        <dbReference type="SAM" id="Phobius"/>
    </source>
</evidence>
<keyword evidence="4 6" id="KW-1133">Transmembrane helix</keyword>
<dbReference type="InterPro" id="IPR002797">
    <property type="entry name" value="Polysacc_synth"/>
</dbReference>
<keyword evidence="2" id="KW-1003">Cell membrane</keyword>
<evidence type="ECO:0000313" key="7">
    <source>
        <dbReference type="EMBL" id="QFF90508.1"/>
    </source>
</evidence>